<keyword evidence="2" id="KW-1185">Reference proteome</keyword>
<sequence>MEKIIQMVKKPAEGKFTMSPERQRRRDVFAISVAAQRGTSLLSLSLIFCLF</sequence>
<protein>
    <submittedName>
        <fullName evidence="1">Uncharacterized protein</fullName>
    </submittedName>
</protein>
<reference evidence="1 2" key="1">
    <citation type="journal article" date="2013" name="BMC Microbiol.">
        <title>Identification of the type II cytochrome c maturation pathway in anammox bacteria by comparative genomics.</title>
        <authorList>
            <person name="Ferousi C."/>
            <person name="Speth D.R."/>
            <person name="Reimann J."/>
            <person name="Op den Camp H.J."/>
            <person name="Allen J.W."/>
            <person name="Keltjens J.T."/>
            <person name="Jetten M.S."/>
        </authorList>
    </citation>
    <scope>NUCLEOTIDE SEQUENCE [LARGE SCALE GENOMIC DNA]</scope>
    <source>
        <strain evidence="1">RU1</strain>
    </source>
</reference>
<gene>
    <name evidence="1" type="ORF">BROFUL_02912</name>
</gene>
<proteinExistence type="predicted"/>
<organism evidence="1 2">
    <name type="scientific">Candidatus Brocadia fulgida</name>
    <dbReference type="NCBI Taxonomy" id="380242"/>
    <lineage>
        <taxon>Bacteria</taxon>
        <taxon>Pseudomonadati</taxon>
        <taxon>Planctomycetota</taxon>
        <taxon>Candidatus Brocadiia</taxon>
        <taxon>Candidatus Brocadiales</taxon>
        <taxon>Candidatus Brocadiaceae</taxon>
        <taxon>Candidatus Brocadia</taxon>
    </lineage>
</organism>
<evidence type="ECO:0000313" key="2">
    <source>
        <dbReference type="Proteomes" id="UP000034954"/>
    </source>
</evidence>
<name>A0A0M2UTU4_9BACT</name>
<evidence type="ECO:0000313" key="1">
    <source>
        <dbReference type="EMBL" id="KKO18406.1"/>
    </source>
</evidence>
<comment type="caution">
    <text evidence="1">The sequence shown here is derived from an EMBL/GenBank/DDBJ whole genome shotgun (WGS) entry which is preliminary data.</text>
</comment>
<dbReference type="Proteomes" id="UP000034954">
    <property type="component" value="Unassembled WGS sequence"/>
</dbReference>
<dbReference type="EMBL" id="LAQJ01000273">
    <property type="protein sequence ID" value="KKO18406.1"/>
    <property type="molecule type" value="Genomic_DNA"/>
</dbReference>
<accession>A0A0M2UTU4</accession>
<dbReference type="AlphaFoldDB" id="A0A0M2UTU4"/>